<dbReference type="SUPFAM" id="SSF49785">
    <property type="entry name" value="Galactose-binding domain-like"/>
    <property type="match status" value="1"/>
</dbReference>
<evidence type="ECO:0000313" key="2">
    <source>
        <dbReference type="EMBL" id="KAK8876642.1"/>
    </source>
</evidence>
<evidence type="ECO:0000259" key="1">
    <source>
        <dbReference type="Pfam" id="PF07738"/>
    </source>
</evidence>
<accession>A0ABR2JFD5</accession>
<dbReference type="Proteomes" id="UP001470230">
    <property type="component" value="Unassembled WGS sequence"/>
</dbReference>
<organism evidence="2 3">
    <name type="scientific">Tritrichomonas musculus</name>
    <dbReference type="NCBI Taxonomy" id="1915356"/>
    <lineage>
        <taxon>Eukaryota</taxon>
        <taxon>Metamonada</taxon>
        <taxon>Parabasalia</taxon>
        <taxon>Tritrichomonadida</taxon>
        <taxon>Tritrichomonadidae</taxon>
        <taxon>Tritrichomonas</taxon>
    </lineage>
</organism>
<keyword evidence="3" id="KW-1185">Reference proteome</keyword>
<reference evidence="2 3" key="1">
    <citation type="submission" date="2024-04" db="EMBL/GenBank/DDBJ databases">
        <title>Tritrichomonas musculus Genome.</title>
        <authorList>
            <person name="Alves-Ferreira E."/>
            <person name="Grigg M."/>
            <person name="Lorenzi H."/>
            <person name="Galac M."/>
        </authorList>
    </citation>
    <scope>NUCLEOTIDE SEQUENCE [LARGE SCALE GENOMIC DNA]</scope>
    <source>
        <strain evidence="2 3">EAF2021</strain>
    </source>
</reference>
<name>A0ABR2JFD5_9EUKA</name>
<feature type="domain" description="SUN" evidence="1">
    <location>
        <begin position="313"/>
        <end position="431"/>
    </location>
</feature>
<proteinExistence type="predicted"/>
<sequence>MNRSPQIQLKTSAILNVPLQCYGEDFIFVVNGKEYKTQRLIADLLSKKISHLHSIDPTIYEYTINTDEKGDFSYILNLINFTKNNVPESEIPFLIEAVNILENDSIDIIQEEETTEITLNNVFDKIQKHECYSKYYSKSLHKEIEFISSHFSEIDERGKEKLSKLKLSTLIQIFESKNLKLKDEDQLFEIVNELYSKDSQYSILYETVDFLNVSTECICEFTSQFDVNDLTHQIWDKICERLKQTQNANKPKSDHRYINTAFNYSEDQPFSGIINHLMKQTNNNISNEISLTASSYFDQSEKYNIKNIALFDEPEKGFSTDGSSLGWLCIDFIKHKVIPSYYTIKSIGRYFSGEQFSLRSWVVEVSNDNGSWEIIDEVKNNSQLKGNLLVHTFKIQKPPTKAMRCFRIRSTDKDWGNYNYLCLNSLEIFGSLI</sequence>
<dbReference type="Gene3D" id="2.60.120.260">
    <property type="entry name" value="Galactose-binding domain-like"/>
    <property type="match status" value="1"/>
</dbReference>
<comment type="caution">
    <text evidence="2">The sequence shown here is derived from an EMBL/GenBank/DDBJ whole genome shotgun (WGS) entry which is preliminary data.</text>
</comment>
<gene>
    <name evidence="2" type="ORF">M9Y10_006860</name>
</gene>
<dbReference type="InterPro" id="IPR012919">
    <property type="entry name" value="SUN_dom"/>
</dbReference>
<dbReference type="EMBL" id="JAPFFF010000012">
    <property type="protein sequence ID" value="KAK8876642.1"/>
    <property type="molecule type" value="Genomic_DNA"/>
</dbReference>
<evidence type="ECO:0000313" key="3">
    <source>
        <dbReference type="Proteomes" id="UP001470230"/>
    </source>
</evidence>
<dbReference type="InterPro" id="IPR008979">
    <property type="entry name" value="Galactose-bd-like_sf"/>
</dbReference>
<protein>
    <recommendedName>
        <fullName evidence="1">SUN domain-containing protein</fullName>
    </recommendedName>
</protein>
<dbReference type="Pfam" id="PF07738">
    <property type="entry name" value="Sad1_UNC"/>
    <property type="match status" value="1"/>
</dbReference>